<name>A0ABW5MLB2_9SPHI</name>
<gene>
    <name evidence="1" type="ORF">ACFSR6_13945</name>
</gene>
<evidence type="ECO:0000313" key="1">
    <source>
        <dbReference type="EMBL" id="MFD2583596.1"/>
    </source>
</evidence>
<comment type="caution">
    <text evidence="1">The sequence shown here is derived from an EMBL/GenBank/DDBJ whole genome shotgun (WGS) entry which is preliminary data.</text>
</comment>
<sequence>MKKFLIILSAIFIVGLGCKKENIGGGGLCACSVLPGPSLMLVIKNSSDVDLLSPTSTGYFEKAKIQLYSKDANNVIKQLNFDIKQPFTYTNDAKITYYQLVSYEITRLSKSIDNTFYLKLGDAKVYELNLKVGNNSIDKLLIDKIEAVKELPNATGLPLNNIYRLKI</sequence>
<reference evidence="2" key="1">
    <citation type="journal article" date="2019" name="Int. J. Syst. Evol. Microbiol.">
        <title>The Global Catalogue of Microorganisms (GCM) 10K type strain sequencing project: providing services to taxonomists for standard genome sequencing and annotation.</title>
        <authorList>
            <consortium name="The Broad Institute Genomics Platform"/>
            <consortium name="The Broad Institute Genome Sequencing Center for Infectious Disease"/>
            <person name="Wu L."/>
            <person name="Ma J."/>
        </authorList>
    </citation>
    <scope>NUCLEOTIDE SEQUENCE [LARGE SCALE GENOMIC DNA]</scope>
    <source>
        <strain evidence="2">KCTC 42866</strain>
    </source>
</reference>
<accession>A0ABW5MLB2</accession>
<dbReference type="PROSITE" id="PS51257">
    <property type="entry name" value="PROKAR_LIPOPROTEIN"/>
    <property type="match status" value="1"/>
</dbReference>
<dbReference type="EMBL" id="JBHULL010000010">
    <property type="protein sequence ID" value="MFD2583596.1"/>
    <property type="molecule type" value="Genomic_DNA"/>
</dbReference>
<organism evidence="1 2">
    <name type="scientific">Pedobacter vanadiisoli</name>
    <dbReference type="NCBI Taxonomy" id="1761975"/>
    <lineage>
        <taxon>Bacteria</taxon>
        <taxon>Pseudomonadati</taxon>
        <taxon>Bacteroidota</taxon>
        <taxon>Sphingobacteriia</taxon>
        <taxon>Sphingobacteriales</taxon>
        <taxon>Sphingobacteriaceae</taxon>
        <taxon>Pedobacter</taxon>
    </lineage>
</organism>
<evidence type="ECO:0008006" key="3">
    <source>
        <dbReference type="Google" id="ProtNLM"/>
    </source>
</evidence>
<keyword evidence="2" id="KW-1185">Reference proteome</keyword>
<protein>
    <recommendedName>
        <fullName evidence="3">DUF4397 domain-containing protein</fullName>
    </recommendedName>
</protein>
<dbReference type="RefSeq" id="WP_379079911.1">
    <property type="nucleotide sequence ID" value="NZ_JBHULL010000010.1"/>
</dbReference>
<proteinExistence type="predicted"/>
<evidence type="ECO:0000313" key="2">
    <source>
        <dbReference type="Proteomes" id="UP001597461"/>
    </source>
</evidence>
<dbReference type="Proteomes" id="UP001597461">
    <property type="component" value="Unassembled WGS sequence"/>
</dbReference>